<gene>
    <name evidence="3" type="ORF">CYNAS_LOCUS107</name>
</gene>
<sequence length="508" mass="56718">MFCFRFRFRLKRRRKKRMQSHSALQLDFLEQCTNGDASKVRNMIAANMVDVSYQHPINGWTALHWAARRGYEEICVLLLAHGFSREVRDKKGRTPFDVCAEDNIELREILRPDSIECKECHEIMPSAVEKRRHSEETDGDEKFVPNYIRHPPFPYVSKASSFDYGTKAPPSPTITNGYFSYGRRDSINKTRFLLVRTCFTDGKQAFKRVTLPGGSTVEQLKKMVERSMRNGKVEAIFTLPDRVLVEDDSQIAQFSDCQRVEVVYADEDPSPEVGEKIIDIRPNGSMEKEGEQQEVHITETSETAGGGGDSFPITLMESFSNEQPDSSTAAQEENLSNEGSIPIEKIPSMDVTPVETEDNNHSEVESAQKISLRKSIDSDPGDFVKIETPDNGNSAAEVKSATPPTPPVMVSSTSKEEEKKEAEGLEAKKKAEGLEAVEKVEVKPEPQPQVGVVKLEKKPKDRSLGTGLLTWMDENPNIVRCCATTAAVVGLAGIASFVYARRIRSGGF</sequence>
<dbReference type="PANTHER" id="PTHR24192:SF3">
    <property type="entry name" value="ANKYRIN REPEAT DOMAIN 40"/>
    <property type="match status" value="1"/>
</dbReference>
<keyword evidence="1" id="KW-0040">ANK repeat</keyword>
<dbReference type="PANTHER" id="PTHR24192">
    <property type="entry name" value="ANKYRIN REPEAT DOMAIN 40"/>
    <property type="match status" value="1"/>
</dbReference>
<dbReference type="Pfam" id="PF12796">
    <property type="entry name" value="Ank_2"/>
    <property type="match status" value="1"/>
</dbReference>
<dbReference type="SMART" id="SM00248">
    <property type="entry name" value="ANK"/>
    <property type="match status" value="1"/>
</dbReference>
<keyword evidence="4" id="KW-1185">Reference proteome</keyword>
<dbReference type="Gene3D" id="1.25.40.20">
    <property type="entry name" value="Ankyrin repeat-containing domain"/>
    <property type="match status" value="1"/>
</dbReference>
<dbReference type="SUPFAM" id="SSF48403">
    <property type="entry name" value="Ankyrin repeat"/>
    <property type="match status" value="1"/>
</dbReference>
<name>A0AA36DKN1_CYLNA</name>
<feature type="compositionally biased region" description="Polar residues" evidence="2">
    <location>
        <begin position="317"/>
        <end position="339"/>
    </location>
</feature>
<feature type="compositionally biased region" description="Basic and acidic residues" evidence="2">
    <location>
        <begin position="286"/>
        <end position="299"/>
    </location>
</feature>
<evidence type="ECO:0000313" key="4">
    <source>
        <dbReference type="Proteomes" id="UP001176961"/>
    </source>
</evidence>
<feature type="compositionally biased region" description="Basic and acidic residues" evidence="2">
    <location>
        <begin position="414"/>
        <end position="432"/>
    </location>
</feature>
<evidence type="ECO:0000256" key="1">
    <source>
        <dbReference type="PROSITE-ProRule" id="PRU00023"/>
    </source>
</evidence>
<protein>
    <recommendedName>
        <fullName evidence="5">ANK_REP_REGION domain-containing protein</fullName>
    </recommendedName>
</protein>
<reference evidence="3" key="1">
    <citation type="submission" date="2023-07" db="EMBL/GenBank/DDBJ databases">
        <authorList>
            <consortium name="CYATHOMIX"/>
        </authorList>
    </citation>
    <scope>NUCLEOTIDE SEQUENCE</scope>
    <source>
        <strain evidence="3">N/A</strain>
    </source>
</reference>
<evidence type="ECO:0008006" key="5">
    <source>
        <dbReference type="Google" id="ProtNLM"/>
    </source>
</evidence>
<proteinExistence type="predicted"/>
<comment type="caution">
    <text evidence="3">The sequence shown here is derived from an EMBL/GenBank/DDBJ whole genome shotgun (WGS) entry which is preliminary data.</text>
</comment>
<accession>A0AA36DKN1</accession>
<feature type="region of interest" description="Disordered" evidence="2">
    <location>
        <begin position="280"/>
        <end position="432"/>
    </location>
</feature>
<dbReference type="AlphaFoldDB" id="A0AA36DKN1"/>
<dbReference type="PROSITE" id="PS50088">
    <property type="entry name" value="ANK_REPEAT"/>
    <property type="match status" value="1"/>
</dbReference>
<feature type="repeat" description="ANK" evidence="1">
    <location>
        <begin position="58"/>
        <end position="90"/>
    </location>
</feature>
<dbReference type="Proteomes" id="UP001176961">
    <property type="component" value="Unassembled WGS sequence"/>
</dbReference>
<dbReference type="InterPro" id="IPR002110">
    <property type="entry name" value="Ankyrin_rpt"/>
</dbReference>
<dbReference type="EMBL" id="CATQJL010000001">
    <property type="protein sequence ID" value="CAJ0588124.1"/>
    <property type="molecule type" value="Genomic_DNA"/>
</dbReference>
<dbReference type="PROSITE" id="PS50297">
    <property type="entry name" value="ANK_REP_REGION"/>
    <property type="match status" value="1"/>
</dbReference>
<evidence type="ECO:0000256" key="2">
    <source>
        <dbReference type="SAM" id="MobiDB-lite"/>
    </source>
</evidence>
<dbReference type="InterPro" id="IPR036770">
    <property type="entry name" value="Ankyrin_rpt-contain_sf"/>
</dbReference>
<dbReference type="InterPro" id="IPR039195">
    <property type="entry name" value="ANKRD40"/>
</dbReference>
<evidence type="ECO:0000313" key="3">
    <source>
        <dbReference type="EMBL" id="CAJ0588124.1"/>
    </source>
</evidence>
<feature type="compositionally biased region" description="Basic and acidic residues" evidence="2">
    <location>
        <begin position="374"/>
        <end position="388"/>
    </location>
</feature>
<organism evidence="3 4">
    <name type="scientific">Cylicocyclus nassatus</name>
    <name type="common">Nematode worm</name>
    <dbReference type="NCBI Taxonomy" id="53992"/>
    <lineage>
        <taxon>Eukaryota</taxon>
        <taxon>Metazoa</taxon>
        <taxon>Ecdysozoa</taxon>
        <taxon>Nematoda</taxon>
        <taxon>Chromadorea</taxon>
        <taxon>Rhabditida</taxon>
        <taxon>Rhabditina</taxon>
        <taxon>Rhabditomorpha</taxon>
        <taxon>Strongyloidea</taxon>
        <taxon>Strongylidae</taxon>
        <taxon>Cylicocyclus</taxon>
    </lineage>
</organism>